<proteinExistence type="predicted"/>
<dbReference type="EMBL" id="BMQB01000005">
    <property type="protein sequence ID" value="GGJ95822.1"/>
    <property type="molecule type" value="Genomic_DNA"/>
</dbReference>
<organism evidence="1 2">
    <name type="scientific">Pilimelia anulata</name>
    <dbReference type="NCBI Taxonomy" id="53371"/>
    <lineage>
        <taxon>Bacteria</taxon>
        <taxon>Bacillati</taxon>
        <taxon>Actinomycetota</taxon>
        <taxon>Actinomycetes</taxon>
        <taxon>Micromonosporales</taxon>
        <taxon>Micromonosporaceae</taxon>
        <taxon>Pilimelia</taxon>
    </lineage>
</organism>
<protein>
    <submittedName>
        <fullName evidence="1">Uncharacterized protein</fullName>
    </submittedName>
</protein>
<gene>
    <name evidence="1" type="ORF">GCM10010123_27140</name>
</gene>
<sequence>MWWGVDAAIAPARRVTQLTITVRPSRMRGYDPRTLTGLMPEIRELALCVGVTRMALYQYVTDRCAAFMIIVPIRVRTGFRAPARAGTARIRYAVTHPRGR</sequence>
<name>A0A8J3FDE1_9ACTN</name>
<reference evidence="1" key="1">
    <citation type="journal article" date="2014" name="Int. J. Syst. Evol. Microbiol.">
        <title>Complete genome sequence of Corynebacterium casei LMG S-19264T (=DSM 44701T), isolated from a smear-ripened cheese.</title>
        <authorList>
            <consortium name="US DOE Joint Genome Institute (JGI-PGF)"/>
            <person name="Walter F."/>
            <person name="Albersmeier A."/>
            <person name="Kalinowski J."/>
            <person name="Ruckert C."/>
        </authorList>
    </citation>
    <scope>NUCLEOTIDE SEQUENCE</scope>
    <source>
        <strain evidence="1">JCM 3090</strain>
    </source>
</reference>
<comment type="caution">
    <text evidence="1">The sequence shown here is derived from an EMBL/GenBank/DDBJ whole genome shotgun (WGS) entry which is preliminary data.</text>
</comment>
<dbReference type="AlphaFoldDB" id="A0A8J3FDE1"/>
<dbReference type="Proteomes" id="UP000649739">
    <property type="component" value="Unassembled WGS sequence"/>
</dbReference>
<reference evidence="1" key="2">
    <citation type="submission" date="2020-09" db="EMBL/GenBank/DDBJ databases">
        <authorList>
            <person name="Sun Q."/>
            <person name="Ohkuma M."/>
        </authorList>
    </citation>
    <scope>NUCLEOTIDE SEQUENCE</scope>
    <source>
        <strain evidence="1">JCM 3090</strain>
    </source>
</reference>
<keyword evidence="2" id="KW-1185">Reference proteome</keyword>
<evidence type="ECO:0000313" key="1">
    <source>
        <dbReference type="EMBL" id="GGJ95822.1"/>
    </source>
</evidence>
<evidence type="ECO:0000313" key="2">
    <source>
        <dbReference type="Proteomes" id="UP000649739"/>
    </source>
</evidence>
<accession>A0A8J3FDE1</accession>